<comment type="caution">
    <text evidence="1">The sequence shown here is derived from an EMBL/GenBank/DDBJ whole genome shotgun (WGS) entry which is preliminary data.</text>
</comment>
<keyword evidence="2" id="KW-1185">Reference proteome</keyword>
<evidence type="ECO:0000313" key="2">
    <source>
        <dbReference type="Proteomes" id="UP001159042"/>
    </source>
</evidence>
<protein>
    <submittedName>
        <fullName evidence="1">Uncharacterized protein</fullName>
    </submittedName>
</protein>
<dbReference type="Proteomes" id="UP001159042">
    <property type="component" value="Unassembled WGS sequence"/>
</dbReference>
<gene>
    <name evidence="1" type="ORF">NQ315_000060</name>
</gene>
<evidence type="ECO:0000313" key="1">
    <source>
        <dbReference type="EMBL" id="KAJ8917577.1"/>
    </source>
</evidence>
<reference evidence="1 2" key="1">
    <citation type="journal article" date="2023" name="Insect Mol. Biol.">
        <title>Genome sequencing provides insights into the evolution of gene families encoding plant cell wall-degrading enzymes in longhorned beetles.</title>
        <authorList>
            <person name="Shin N.R."/>
            <person name="Okamura Y."/>
            <person name="Kirsch R."/>
            <person name="Pauchet Y."/>
        </authorList>
    </citation>
    <scope>NUCLEOTIDE SEQUENCE [LARGE SCALE GENOMIC DNA]</scope>
    <source>
        <strain evidence="1">EAD_L_NR</strain>
    </source>
</reference>
<dbReference type="EMBL" id="JANEYG010000032">
    <property type="protein sequence ID" value="KAJ8917577.1"/>
    <property type="molecule type" value="Genomic_DNA"/>
</dbReference>
<proteinExistence type="predicted"/>
<name>A0AAV8VU45_9CUCU</name>
<organism evidence="1 2">
    <name type="scientific">Exocentrus adspersus</name>
    <dbReference type="NCBI Taxonomy" id="1586481"/>
    <lineage>
        <taxon>Eukaryota</taxon>
        <taxon>Metazoa</taxon>
        <taxon>Ecdysozoa</taxon>
        <taxon>Arthropoda</taxon>
        <taxon>Hexapoda</taxon>
        <taxon>Insecta</taxon>
        <taxon>Pterygota</taxon>
        <taxon>Neoptera</taxon>
        <taxon>Endopterygota</taxon>
        <taxon>Coleoptera</taxon>
        <taxon>Polyphaga</taxon>
        <taxon>Cucujiformia</taxon>
        <taxon>Chrysomeloidea</taxon>
        <taxon>Cerambycidae</taxon>
        <taxon>Lamiinae</taxon>
        <taxon>Acanthocinini</taxon>
        <taxon>Exocentrus</taxon>
    </lineage>
</organism>
<sequence length="60" mass="6660">MFVNSTVVSIKAILYVTNGLIQYGVCYCVPSQAITDETIKTMVSYAMFMRTLGTGKEENK</sequence>
<dbReference type="AlphaFoldDB" id="A0AAV8VU45"/>
<accession>A0AAV8VU45</accession>